<comment type="caution">
    <text evidence="1">The sequence shown here is derived from an EMBL/GenBank/DDBJ whole genome shotgun (WGS) entry which is preliminary data.</text>
</comment>
<dbReference type="RefSeq" id="WP_188797082.1">
    <property type="nucleotide sequence ID" value="NZ_BMJA01000004.1"/>
</dbReference>
<dbReference type="PIRSF" id="PIRSF011396">
    <property type="entry name" value="Trp_halogenase"/>
    <property type="match status" value="1"/>
</dbReference>
<evidence type="ECO:0000313" key="2">
    <source>
        <dbReference type="Proteomes" id="UP000620046"/>
    </source>
</evidence>
<proteinExistence type="predicted"/>
<dbReference type="InterPro" id="IPR036188">
    <property type="entry name" value="FAD/NAD-bd_sf"/>
</dbReference>
<dbReference type="EMBL" id="BMJA01000004">
    <property type="protein sequence ID" value="GGA46900.1"/>
    <property type="molecule type" value="Genomic_DNA"/>
</dbReference>
<accession>A0ABQ1GN60</accession>
<reference evidence="2" key="1">
    <citation type="journal article" date="2019" name="Int. J. Syst. Evol. Microbiol.">
        <title>The Global Catalogue of Microorganisms (GCM) 10K type strain sequencing project: providing services to taxonomists for standard genome sequencing and annotation.</title>
        <authorList>
            <consortium name="The Broad Institute Genomics Platform"/>
            <consortium name="The Broad Institute Genome Sequencing Center for Infectious Disease"/>
            <person name="Wu L."/>
            <person name="Ma J."/>
        </authorList>
    </citation>
    <scope>NUCLEOTIDE SEQUENCE [LARGE SCALE GENOMIC DNA]</scope>
    <source>
        <strain evidence="2">CGMCC 1.15439</strain>
    </source>
</reference>
<organism evidence="1 2">
    <name type="scientific">Dyella nitratireducens</name>
    <dbReference type="NCBI Taxonomy" id="1849580"/>
    <lineage>
        <taxon>Bacteria</taxon>
        <taxon>Pseudomonadati</taxon>
        <taxon>Pseudomonadota</taxon>
        <taxon>Gammaproteobacteria</taxon>
        <taxon>Lysobacterales</taxon>
        <taxon>Rhodanobacteraceae</taxon>
        <taxon>Dyella</taxon>
    </lineage>
</organism>
<dbReference type="Pfam" id="PF04820">
    <property type="entry name" value="Trp_halogenase"/>
    <property type="match status" value="1"/>
</dbReference>
<evidence type="ECO:0000313" key="1">
    <source>
        <dbReference type="EMBL" id="GGA46900.1"/>
    </source>
</evidence>
<sequence>MARLQSILVVGGGAAGWLVACYLAKHLNAAAPGSIRVELVESPGIGLLGVGEATFPSIRGTLSAIGLDEGRLLTGANATFKQGIRYDHWVRPPGSEGPANFFHPFSLPSQRPGCPELLPYWLLGGAQRGTQLAEAVTMQYRLVAEGHGPKRVSDPDYQGPMNYAYHFDAARVAVVLAEHGQKLGVKRHEATVERVELDERGAIASLVTQELGELKADLYVDCTGLRSRLIGGAMQSPFRSRTDVLFVDRAVAMQVPYPRPDTPIACCTIATAQEAGWTWDIGLQQRRGVGYVYSSRHSDATRAEEVIRQHLGSAADGLEPLHIKFETGYRPEHWRANCVGIGLAGGFVEPLESTGIALVELGTYLLTHLLPTDLDDMDRAARHFNAMICARYERVLDFIKMHYCLTQRTDTKFWIDNTDSASIPEALRDRLKAWRYRPPHRLDFVTDLEMFMPSSWQYVLYGMEFRTDLESMRDSYPRMDEATREFTAIQQVSAHAMNDLPKHRELVEQMCRAYLQRGGVVRSQMPVAG</sequence>
<dbReference type="Gene3D" id="3.50.50.60">
    <property type="entry name" value="FAD/NAD(P)-binding domain"/>
    <property type="match status" value="1"/>
</dbReference>
<protein>
    <submittedName>
        <fullName evidence="1">Tryptophan halogenase</fullName>
    </submittedName>
</protein>
<dbReference type="InterPro" id="IPR006905">
    <property type="entry name" value="Flavin_halogenase"/>
</dbReference>
<dbReference type="SUPFAM" id="SSF51905">
    <property type="entry name" value="FAD/NAD(P)-binding domain"/>
    <property type="match status" value="1"/>
</dbReference>
<keyword evidence="2" id="KW-1185">Reference proteome</keyword>
<gene>
    <name evidence="1" type="ORF">GCM10010981_40110</name>
</gene>
<name>A0ABQ1GN60_9GAMM</name>
<dbReference type="PROSITE" id="PS51257">
    <property type="entry name" value="PROKAR_LIPOPROTEIN"/>
    <property type="match status" value="1"/>
</dbReference>
<dbReference type="InterPro" id="IPR050816">
    <property type="entry name" value="Flavin-dep_Halogenase_NPB"/>
</dbReference>
<dbReference type="InterPro" id="IPR033856">
    <property type="entry name" value="Trp_halogen"/>
</dbReference>
<dbReference type="PANTHER" id="PTHR43747">
    <property type="entry name" value="FAD-BINDING PROTEIN"/>
    <property type="match status" value="1"/>
</dbReference>
<dbReference type="PANTHER" id="PTHR43747:SF4">
    <property type="entry name" value="FLAVIN-DEPENDENT TRYPTOPHAN HALOGENASE"/>
    <property type="match status" value="1"/>
</dbReference>
<dbReference type="Proteomes" id="UP000620046">
    <property type="component" value="Unassembled WGS sequence"/>
</dbReference>